<reference evidence="2" key="1">
    <citation type="submission" date="2020-08" db="EMBL/GenBank/DDBJ databases">
        <title>Lewinella bacteria from marine environments.</title>
        <authorList>
            <person name="Zhong Y."/>
        </authorList>
    </citation>
    <scope>NUCLEOTIDE SEQUENCE</scope>
    <source>
        <strain evidence="2">KCTC 42187</strain>
    </source>
</reference>
<dbReference type="PANTHER" id="PTHR36973:SF4">
    <property type="entry name" value="NODULATION PROTEIN"/>
    <property type="match status" value="1"/>
</dbReference>
<dbReference type="AlphaFoldDB" id="A0A923PKA3"/>
<keyword evidence="2" id="KW-0808">Transferase</keyword>
<dbReference type="RefSeq" id="WP_187466202.1">
    <property type="nucleotide sequence ID" value="NZ_JACSIT010000091.1"/>
</dbReference>
<evidence type="ECO:0000313" key="2">
    <source>
        <dbReference type="EMBL" id="MBC6994115.1"/>
    </source>
</evidence>
<evidence type="ECO:0000313" key="3">
    <source>
        <dbReference type="Proteomes" id="UP000650081"/>
    </source>
</evidence>
<feature type="domain" description="Methyltransferase FkbM" evidence="1">
    <location>
        <begin position="43"/>
        <end position="212"/>
    </location>
</feature>
<dbReference type="NCBIfam" id="TIGR01444">
    <property type="entry name" value="fkbM_fam"/>
    <property type="match status" value="1"/>
</dbReference>
<gene>
    <name evidence="2" type="ORF">H9S92_08080</name>
</gene>
<dbReference type="GO" id="GO:0008171">
    <property type="term" value="F:O-methyltransferase activity"/>
    <property type="evidence" value="ECO:0007669"/>
    <property type="project" value="TreeGrafter"/>
</dbReference>
<comment type="caution">
    <text evidence="2">The sequence shown here is derived from an EMBL/GenBank/DDBJ whole genome shotgun (WGS) entry which is preliminary data.</text>
</comment>
<dbReference type="EMBL" id="JACSIT010000091">
    <property type="protein sequence ID" value="MBC6994115.1"/>
    <property type="molecule type" value="Genomic_DNA"/>
</dbReference>
<evidence type="ECO:0000259" key="1">
    <source>
        <dbReference type="Pfam" id="PF05050"/>
    </source>
</evidence>
<dbReference type="InterPro" id="IPR006342">
    <property type="entry name" value="FkbM_mtfrase"/>
</dbReference>
<proteinExistence type="predicted"/>
<protein>
    <submittedName>
        <fullName evidence="2">FkbM family methyltransferase</fullName>
    </submittedName>
</protein>
<keyword evidence="2" id="KW-0489">Methyltransferase</keyword>
<dbReference type="InterPro" id="IPR029063">
    <property type="entry name" value="SAM-dependent_MTases_sf"/>
</dbReference>
<dbReference type="Pfam" id="PF05050">
    <property type="entry name" value="Methyltransf_21"/>
    <property type="match status" value="1"/>
</dbReference>
<dbReference type="PANTHER" id="PTHR36973">
    <property type="entry name" value="SLL1456 PROTEIN-RELATED"/>
    <property type="match status" value="1"/>
</dbReference>
<dbReference type="Gene3D" id="3.40.50.150">
    <property type="entry name" value="Vaccinia Virus protein VP39"/>
    <property type="match status" value="1"/>
</dbReference>
<dbReference type="Proteomes" id="UP000650081">
    <property type="component" value="Unassembled WGS sequence"/>
</dbReference>
<dbReference type="SUPFAM" id="SSF53335">
    <property type="entry name" value="S-adenosyl-L-methionine-dependent methyltransferases"/>
    <property type="match status" value="1"/>
</dbReference>
<keyword evidence="3" id="KW-1185">Reference proteome</keyword>
<organism evidence="2 3">
    <name type="scientific">Neolewinella lacunae</name>
    <dbReference type="NCBI Taxonomy" id="1517758"/>
    <lineage>
        <taxon>Bacteria</taxon>
        <taxon>Pseudomonadati</taxon>
        <taxon>Bacteroidota</taxon>
        <taxon>Saprospiria</taxon>
        <taxon>Saprospirales</taxon>
        <taxon>Lewinellaceae</taxon>
        <taxon>Neolewinella</taxon>
    </lineage>
</organism>
<sequence length="236" mass="25797">MSIAKKIQDFLAARGLYVQLKPPHELRRRRALLRHHGIEMVLDVGANVGQYGGELRQLGYTGTIHSFEPTAAAFAALQAVAAGDPQWQVHQLALGAAAGVGEINVSQNSYSSSLRDLLPEHLEGAPDSVYVAKETIQLSTVDEQFAALRLAGKKTYLKIDTQGYEREVLKGAQQSLGDVRAIQLEISLVPLYDQGLGLEECMALLTERGFRLVGLEPGFYHSDTGEQLQVDGIFVR</sequence>
<accession>A0A923PKA3</accession>
<dbReference type="GO" id="GO:0032259">
    <property type="term" value="P:methylation"/>
    <property type="evidence" value="ECO:0007669"/>
    <property type="project" value="UniProtKB-KW"/>
</dbReference>
<name>A0A923PKA3_9BACT</name>
<dbReference type="InterPro" id="IPR053188">
    <property type="entry name" value="FkbM_Methyltransferase"/>
</dbReference>